<accession>A0A0D7BC82</accession>
<proteinExistence type="predicted"/>
<dbReference type="SUPFAM" id="SSF46689">
    <property type="entry name" value="Homeodomain-like"/>
    <property type="match status" value="1"/>
</dbReference>
<gene>
    <name evidence="1" type="ORF">CYLTODRAFT_331502</name>
</gene>
<dbReference type="Proteomes" id="UP000054007">
    <property type="component" value="Unassembled WGS sequence"/>
</dbReference>
<organism evidence="1 2">
    <name type="scientific">Cylindrobasidium torrendii FP15055 ss-10</name>
    <dbReference type="NCBI Taxonomy" id="1314674"/>
    <lineage>
        <taxon>Eukaryota</taxon>
        <taxon>Fungi</taxon>
        <taxon>Dikarya</taxon>
        <taxon>Basidiomycota</taxon>
        <taxon>Agaricomycotina</taxon>
        <taxon>Agaricomycetes</taxon>
        <taxon>Agaricomycetidae</taxon>
        <taxon>Agaricales</taxon>
        <taxon>Marasmiineae</taxon>
        <taxon>Physalacriaceae</taxon>
        <taxon>Cylindrobasidium</taxon>
    </lineage>
</organism>
<name>A0A0D7BC82_9AGAR</name>
<reference evidence="1 2" key="1">
    <citation type="journal article" date="2015" name="Fungal Genet. Biol.">
        <title>Evolution of novel wood decay mechanisms in Agaricales revealed by the genome sequences of Fistulina hepatica and Cylindrobasidium torrendii.</title>
        <authorList>
            <person name="Floudas D."/>
            <person name="Held B.W."/>
            <person name="Riley R."/>
            <person name="Nagy L.G."/>
            <person name="Koehler G."/>
            <person name="Ransdell A.S."/>
            <person name="Younus H."/>
            <person name="Chow J."/>
            <person name="Chiniquy J."/>
            <person name="Lipzen A."/>
            <person name="Tritt A."/>
            <person name="Sun H."/>
            <person name="Haridas S."/>
            <person name="LaButti K."/>
            <person name="Ohm R.A."/>
            <person name="Kues U."/>
            <person name="Blanchette R.A."/>
            <person name="Grigoriev I.V."/>
            <person name="Minto R.E."/>
            <person name="Hibbett D.S."/>
        </authorList>
    </citation>
    <scope>NUCLEOTIDE SEQUENCE [LARGE SCALE GENOMIC DNA]</scope>
    <source>
        <strain evidence="1 2">FP15055 ss-10</strain>
    </source>
</reference>
<protein>
    <submittedName>
        <fullName evidence="1">Uncharacterized protein</fullName>
    </submittedName>
</protein>
<dbReference type="EMBL" id="KN880515">
    <property type="protein sequence ID" value="KIY67845.1"/>
    <property type="molecule type" value="Genomic_DNA"/>
</dbReference>
<dbReference type="AlphaFoldDB" id="A0A0D7BC82"/>
<dbReference type="OrthoDB" id="3022198at2759"/>
<keyword evidence="2" id="KW-1185">Reference proteome</keyword>
<dbReference type="InterPro" id="IPR009057">
    <property type="entry name" value="Homeodomain-like_sf"/>
</dbReference>
<sequence>MPAAYSADLKRLIYDWYVEDMTMTYRKAAARAKVSIGLVAKIMKNMDEFGVVVNPNKRRTGRALDYDEGDLAYLTEWLQCHPTAYLDEAREALCEAREVE</sequence>
<evidence type="ECO:0000313" key="1">
    <source>
        <dbReference type="EMBL" id="KIY67845.1"/>
    </source>
</evidence>
<evidence type="ECO:0000313" key="2">
    <source>
        <dbReference type="Proteomes" id="UP000054007"/>
    </source>
</evidence>
<feature type="non-terminal residue" evidence="1">
    <location>
        <position position="100"/>
    </location>
</feature>